<name>A0A2I1CKD3_ASPN1</name>
<evidence type="ECO:0000313" key="2">
    <source>
        <dbReference type="EMBL" id="PKX98084.1"/>
    </source>
</evidence>
<dbReference type="RefSeq" id="XP_024686679.1">
    <property type="nucleotide sequence ID" value="XM_024822289.1"/>
</dbReference>
<feature type="region of interest" description="Disordered" evidence="1">
    <location>
        <begin position="35"/>
        <end position="113"/>
    </location>
</feature>
<dbReference type="Proteomes" id="UP000234474">
    <property type="component" value="Unassembled WGS sequence"/>
</dbReference>
<dbReference type="VEuPathDB" id="FungiDB:P174DRAFT_3696"/>
<proteinExistence type="predicted"/>
<dbReference type="AlphaFoldDB" id="A0A2I1CKD3"/>
<feature type="compositionally biased region" description="Acidic residues" evidence="1">
    <location>
        <begin position="235"/>
        <end position="248"/>
    </location>
</feature>
<accession>A0A2I1CKD3</accession>
<feature type="region of interest" description="Disordered" evidence="1">
    <location>
        <begin position="211"/>
        <end position="260"/>
    </location>
</feature>
<evidence type="ECO:0000256" key="1">
    <source>
        <dbReference type="SAM" id="MobiDB-lite"/>
    </source>
</evidence>
<feature type="compositionally biased region" description="Basic residues" evidence="1">
    <location>
        <begin position="251"/>
        <end position="260"/>
    </location>
</feature>
<dbReference type="STRING" id="1392255.A0A2I1CKD3"/>
<comment type="caution">
    <text evidence="2">The sequence shown here is derived from an EMBL/GenBank/DDBJ whole genome shotgun (WGS) entry which is preliminary data.</text>
</comment>
<organism evidence="2 3">
    <name type="scientific">Aspergillus novofumigatus (strain IBT 16806)</name>
    <dbReference type="NCBI Taxonomy" id="1392255"/>
    <lineage>
        <taxon>Eukaryota</taxon>
        <taxon>Fungi</taxon>
        <taxon>Dikarya</taxon>
        <taxon>Ascomycota</taxon>
        <taxon>Pezizomycotina</taxon>
        <taxon>Eurotiomycetes</taxon>
        <taxon>Eurotiomycetidae</taxon>
        <taxon>Eurotiales</taxon>
        <taxon>Aspergillaceae</taxon>
        <taxon>Aspergillus</taxon>
        <taxon>Aspergillus subgen. Fumigati</taxon>
    </lineage>
</organism>
<gene>
    <name evidence="2" type="ORF">P174DRAFT_3696</name>
</gene>
<feature type="compositionally biased region" description="Low complexity" evidence="1">
    <location>
        <begin position="219"/>
        <end position="234"/>
    </location>
</feature>
<keyword evidence="3" id="KW-1185">Reference proteome</keyword>
<dbReference type="OMA" id="RYRNDEW"/>
<reference evidence="3" key="1">
    <citation type="journal article" date="2018" name="Proc. Natl. Acad. Sci. U.S.A.">
        <title>Linking secondary metabolites to gene clusters through genome sequencing of six diverse Aspergillus species.</title>
        <authorList>
            <person name="Kaerboelling I."/>
            <person name="Vesth T.C."/>
            <person name="Frisvad J.C."/>
            <person name="Nybo J.L."/>
            <person name="Theobald S."/>
            <person name="Kuo A."/>
            <person name="Bowyer P."/>
            <person name="Matsuda Y."/>
            <person name="Mondo S."/>
            <person name="Lyhne E.K."/>
            <person name="Kogle M.E."/>
            <person name="Clum A."/>
            <person name="Lipzen A."/>
            <person name="Salamov A."/>
            <person name="Ngan C.Y."/>
            <person name="Daum C."/>
            <person name="Chiniquy J."/>
            <person name="Barry K."/>
            <person name="LaButti K."/>
            <person name="Haridas S."/>
            <person name="Simmons B.A."/>
            <person name="Magnuson J.K."/>
            <person name="Mortensen U.H."/>
            <person name="Larsen T.O."/>
            <person name="Grigoriev I.V."/>
            <person name="Baker S.E."/>
            <person name="Andersen M.R."/>
        </authorList>
    </citation>
    <scope>NUCLEOTIDE SEQUENCE [LARGE SCALE GENOMIC DNA]</scope>
    <source>
        <strain evidence="3">IBT 16806</strain>
    </source>
</reference>
<dbReference type="GeneID" id="36529615"/>
<feature type="compositionally biased region" description="Low complexity" evidence="1">
    <location>
        <begin position="53"/>
        <end position="65"/>
    </location>
</feature>
<feature type="region of interest" description="Disordered" evidence="1">
    <location>
        <begin position="336"/>
        <end position="358"/>
    </location>
</feature>
<dbReference type="OrthoDB" id="4161595at2759"/>
<sequence>MSQQSFNCSTVQLRHLHYNASTMGIDNAPNNLYNISPSPALSSHPPMHPQPWPQTQTKTKTIQTNPHPPTTEEKKETQEPACEFTHPCTTSTNSSNTSTSTSPSGTASGGGNPRKLISHIFGRNKTSTKLFPQQVWVHYCRKHYQRARYRSRAWPFTQCELLLDSLARMEAWGGVQSFEVVLRRREVQRLSSSSSAERQGTAMEGVAVALRKGRGRGGRSSITSTSVSAACASGQEDEEEYEDDEEESSGGRKKKGRRAPRIKACPVPEWLRAETGPGKSFAEIRAIVERIREDLTEQHRQIQKSKGNGKSKEQVLFPDIEILPTFREWVLEQANEDVKNTGKKSRVSRRGAVQKVQR</sequence>
<protein>
    <submittedName>
        <fullName evidence="2">Uncharacterized protein</fullName>
    </submittedName>
</protein>
<evidence type="ECO:0000313" key="3">
    <source>
        <dbReference type="Proteomes" id="UP000234474"/>
    </source>
</evidence>
<feature type="compositionally biased region" description="Low complexity" evidence="1">
    <location>
        <begin position="89"/>
        <end position="106"/>
    </location>
</feature>
<dbReference type="EMBL" id="MSZS01000001">
    <property type="protein sequence ID" value="PKX98084.1"/>
    <property type="molecule type" value="Genomic_DNA"/>
</dbReference>